<feature type="compositionally biased region" description="Pro residues" evidence="2">
    <location>
        <begin position="205"/>
        <end position="214"/>
    </location>
</feature>
<feature type="compositionally biased region" description="Pro residues" evidence="2">
    <location>
        <begin position="185"/>
        <end position="194"/>
    </location>
</feature>
<accession>A0A9Y1FIS6</accession>
<dbReference type="PRINTS" id="PR01217">
    <property type="entry name" value="PRICHEXTENSN"/>
</dbReference>
<organism evidence="3">
    <name type="scientific">Candidatus Heimdallarchaeum aukensis</name>
    <dbReference type="NCBI Taxonomy" id="2876573"/>
    <lineage>
        <taxon>Archaea</taxon>
        <taxon>Promethearchaeati</taxon>
        <taxon>Candidatus Heimdallarchaeota</taxon>
        <taxon>Candidatus Heimdallarchaeia (ex Rinke et al. 2021) (nom. nud.)</taxon>
        <taxon>Candidatus Heimdallarchaeales</taxon>
        <taxon>Candidatus Heimdallarchaeaceae</taxon>
        <taxon>Candidatus Heimdallarchaeum</taxon>
    </lineage>
</organism>
<reference evidence="3" key="1">
    <citation type="journal article" date="2022" name="Nat. Microbiol.">
        <title>Unique mobile elements and scalable gene flow at the prokaryote-eukaryote boundary revealed by circularized Asgard archaea genomes.</title>
        <authorList>
            <person name="Wu F."/>
            <person name="Speth D.R."/>
            <person name="Philosof A."/>
            <person name="Cremiere A."/>
            <person name="Narayanan A."/>
            <person name="Barco R.A."/>
            <person name="Connon S.A."/>
            <person name="Amend J.P."/>
            <person name="Antoshechkin I.A."/>
            <person name="Orphan V.J."/>
        </authorList>
    </citation>
    <scope>NUCLEOTIDE SEQUENCE</scope>
    <source>
        <strain evidence="3">PM71</strain>
    </source>
</reference>
<dbReference type="AlphaFoldDB" id="A0A9Y1FIS6"/>
<gene>
    <name evidence="3" type="ORF">K9W45_07320</name>
</gene>
<feature type="compositionally biased region" description="Low complexity" evidence="2">
    <location>
        <begin position="195"/>
        <end position="204"/>
    </location>
</feature>
<sequence length="301" mass="32395">MSKDQIKSLVNSVAVLKEMVENIVKVVQKRFEEFEKEITAIKNELQEIRTGTSVESSYDYTALEKKLNKLETRFEKLNEKFLLSIAAKTVEKRETEVIPKTPAVEPKPAPQVTTPVAESKPAPQVTTPVAESKPAPQVTTPVAESKPAPQVTTPAAESKPAPQVTTPVVEPKPTPQVTTPAPQVTTPPPEPKPTPQVTTPAPQVTTPPPEPKPTPQVTAPATKPVPSSERDVSPIAKEAPSAPIPAPPKLEQPTSPQSFSPSRIDTVARSLEKKETPSTAEEPASGDKAELLKALKKLEEL</sequence>
<dbReference type="Proteomes" id="UP001201020">
    <property type="component" value="Chromosome"/>
</dbReference>
<evidence type="ECO:0000313" key="3">
    <source>
        <dbReference type="EMBL" id="UJG39672.1"/>
    </source>
</evidence>
<evidence type="ECO:0000256" key="1">
    <source>
        <dbReference type="SAM" id="Coils"/>
    </source>
</evidence>
<evidence type="ECO:0000256" key="2">
    <source>
        <dbReference type="SAM" id="MobiDB-lite"/>
    </source>
</evidence>
<protein>
    <submittedName>
        <fullName evidence="3">Uncharacterized protein</fullName>
    </submittedName>
</protein>
<feature type="compositionally biased region" description="Polar residues" evidence="2">
    <location>
        <begin position="252"/>
        <end position="263"/>
    </location>
</feature>
<dbReference type="EMBL" id="CP084166">
    <property type="protein sequence ID" value="UJG39672.1"/>
    <property type="molecule type" value="Genomic_DNA"/>
</dbReference>
<feature type="region of interest" description="Disordered" evidence="2">
    <location>
        <begin position="97"/>
        <end position="289"/>
    </location>
</feature>
<name>A0A9Y1FIS6_9ARCH</name>
<feature type="coiled-coil region" evidence="1">
    <location>
        <begin position="17"/>
        <end position="80"/>
    </location>
</feature>
<proteinExistence type="predicted"/>
<feature type="compositionally biased region" description="Low complexity" evidence="2">
    <location>
        <begin position="162"/>
        <end position="184"/>
    </location>
</feature>
<keyword evidence="1" id="KW-0175">Coiled coil</keyword>